<dbReference type="EMBL" id="JAKFHA010000008">
    <property type="protein sequence ID" value="MCF2528771.1"/>
    <property type="molecule type" value="Genomic_DNA"/>
</dbReference>
<sequence>MADGPDPRTEHSAPISTPTPDDVRAKAEEHGAVRGRGGMAGRRKPLFGAAAATVGLLVWRRSRAKSRRKDSHN</sequence>
<dbReference type="RefSeq" id="WP_235052938.1">
    <property type="nucleotide sequence ID" value="NZ_JAKFHA010000008.1"/>
</dbReference>
<proteinExistence type="predicted"/>
<evidence type="ECO:0000313" key="2">
    <source>
        <dbReference type="EMBL" id="MCF2528771.1"/>
    </source>
</evidence>
<dbReference type="AlphaFoldDB" id="A0AA41Q0Y7"/>
<feature type="region of interest" description="Disordered" evidence="1">
    <location>
        <begin position="1"/>
        <end position="44"/>
    </location>
</feature>
<organism evidence="2 3">
    <name type="scientific">Yinghuangia soli</name>
    <dbReference type="NCBI Taxonomy" id="2908204"/>
    <lineage>
        <taxon>Bacteria</taxon>
        <taxon>Bacillati</taxon>
        <taxon>Actinomycetota</taxon>
        <taxon>Actinomycetes</taxon>
        <taxon>Kitasatosporales</taxon>
        <taxon>Streptomycetaceae</taxon>
        <taxon>Yinghuangia</taxon>
    </lineage>
</organism>
<evidence type="ECO:0000313" key="3">
    <source>
        <dbReference type="Proteomes" id="UP001165378"/>
    </source>
</evidence>
<feature type="compositionally biased region" description="Basic and acidic residues" evidence="1">
    <location>
        <begin position="21"/>
        <end position="32"/>
    </location>
</feature>
<comment type="caution">
    <text evidence="2">The sequence shown here is derived from an EMBL/GenBank/DDBJ whole genome shotgun (WGS) entry which is preliminary data.</text>
</comment>
<gene>
    <name evidence="2" type="ORF">LZ495_16330</name>
</gene>
<protein>
    <submittedName>
        <fullName evidence="2">Uncharacterized protein</fullName>
    </submittedName>
</protein>
<evidence type="ECO:0000256" key="1">
    <source>
        <dbReference type="SAM" id="MobiDB-lite"/>
    </source>
</evidence>
<name>A0AA41Q0Y7_9ACTN</name>
<reference evidence="2" key="1">
    <citation type="submission" date="2022-01" db="EMBL/GenBank/DDBJ databases">
        <title>Genome-Based Taxonomic Classification of the Phylum Actinobacteria.</title>
        <authorList>
            <person name="Gao Y."/>
        </authorList>
    </citation>
    <scope>NUCLEOTIDE SEQUENCE</scope>
    <source>
        <strain evidence="2">KLBMP 8922</strain>
    </source>
</reference>
<dbReference type="Proteomes" id="UP001165378">
    <property type="component" value="Unassembled WGS sequence"/>
</dbReference>
<accession>A0AA41Q0Y7</accession>
<feature type="compositionally biased region" description="Basic and acidic residues" evidence="1">
    <location>
        <begin position="1"/>
        <end position="11"/>
    </location>
</feature>
<keyword evidence="3" id="KW-1185">Reference proteome</keyword>